<feature type="region of interest" description="Disordered" evidence="3">
    <location>
        <begin position="6"/>
        <end position="35"/>
    </location>
</feature>
<dbReference type="Proteomes" id="UP000604475">
    <property type="component" value="Unassembled WGS sequence"/>
</dbReference>
<evidence type="ECO:0000313" key="6">
    <source>
        <dbReference type="Proteomes" id="UP000604475"/>
    </source>
</evidence>
<dbReference type="RefSeq" id="WP_203003758.1">
    <property type="nucleotide sequence ID" value="NZ_JADWYU010000152.1"/>
</dbReference>
<name>A0A937RJ42_9ACTN</name>
<feature type="DNA-binding region" description="H-T-H motif" evidence="2">
    <location>
        <begin position="57"/>
        <end position="76"/>
    </location>
</feature>
<dbReference type="PANTHER" id="PTHR30055">
    <property type="entry name" value="HTH-TYPE TRANSCRIPTIONAL REGULATOR RUTR"/>
    <property type="match status" value="1"/>
</dbReference>
<evidence type="ECO:0000256" key="3">
    <source>
        <dbReference type="SAM" id="MobiDB-lite"/>
    </source>
</evidence>
<protein>
    <submittedName>
        <fullName evidence="5">TetR family transcriptional regulator</fullName>
    </submittedName>
</protein>
<dbReference type="Gene3D" id="1.10.357.10">
    <property type="entry name" value="Tetracycline Repressor, domain 2"/>
    <property type="match status" value="1"/>
</dbReference>
<dbReference type="GO" id="GO:0003700">
    <property type="term" value="F:DNA-binding transcription factor activity"/>
    <property type="evidence" value="ECO:0007669"/>
    <property type="project" value="TreeGrafter"/>
</dbReference>
<dbReference type="InterPro" id="IPR050109">
    <property type="entry name" value="HTH-type_TetR-like_transc_reg"/>
</dbReference>
<dbReference type="Pfam" id="PF00440">
    <property type="entry name" value="TetR_N"/>
    <property type="match status" value="1"/>
</dbReference>
<dbReference type="PRINTS" id="PR00455">
    <property type="entry name" value="HTHTETR"/>
</dbReference>
<evidence type="ECO:0000256" key="1">
    <source>
        <dbReference type="ARBA" id="ARBA00023125"/>
    </source>
</evidence>
<evidence type="ECO:0000313" key="5">
    <source>
        <dbReference type="EMBL" id="MBL7627308.1"/>
    </source>
</evidence>
<dbReference type="PANTHER" id="PTHR30055:SF226">
    <property type="entry name" value="HTH-TYPE TRANSCRIPTIONAL REGULATOR PKSA"/>
    <property type="match status" value="1"/>
</dbReference>
<keyword evidence="6" id="KW-1185">Reference proteome</keyword>
<dbReference type="PROSITE" id="PS50977">
    <property type="entry name" value="HTH_TETR_2"/>
    <property type="match status" value="1"/>
</dbReference>
<dbReference type="EMBL" id="JAEACQ010000159">
    <property type="protein sequence ID" value="MBL7627308.1"/>
    <property type="molecule type" value="Genomic_DNA"/>
</dbReference>
<sequence>MSEIAENLAGGVAGHTAAQPPRDRSRRRRASRDPAGRTQILDAAVACILELGFYRASTNEIARRANVSWGAIQYYFGSRESLMIAAVEELNRRFIASIAQRHVEGETLEERVEALYELLAQYYSAPAYLARMQIMLNLQSDPDTSAEASAALADMSTQVADQIRRLLTEALGPDADPARNSALFHAIRGFAVSRQLAESIDPEHGRHDDEVRRIFLASIVATERRSH</sequence>
<dbReference type="InterPro" id="IPR001647">
    <property type="entry name" value="HTH_TetR"/>
</dbReference>
<evidence type="ECO:0000256" key="2">
    <source>
        <dbReference type="PROSITE-ProRule" id="PRU00335"/>
    </source>
</evidence>
<dbReference type="GO" id="GO:0000976">
    <property type="term" value="F:transcription cis-regulatory region binding"/>
    <property type="evidence" value="ECO:0007669"/>
    <property type="project" value="TreeGrafter"/>
</dbReference>
<dbReference type="SUPFAM" id="SSF46689">
    <property type="entry name" value="Homeodomain-like"/>
    <property type="match status" value="1"/>
</dbReference>
<organism evidence="5 6">
    <name type="scientific">Frankia nepalensis</name>
    <dbReference type="NCBI Taxonomy" id="1836974"/>
    <lineage>
        <taxon>Bacteria</taxon>
        <taxon>Bacillati</taxon>
        <taxon>Actinomycetota</taxon>
        <taxon>Actinomycetes</taxon>
        <taxon>Frankiales</taxon>
        <taxon>Frankiaceae</taxon>
        <taxon>Frankia</taxon>
    </lineage>
</organism>
<dbReference type="AlphaFoldDB" id="A0A937RJ42"/>
<reference evidence="5" key="1">
    <citation type="submission" date="2020-12" db="EMBL/GenBank/DDBJ databases">
        <title>Genomic characterization of non-nitrogen-fixing Frankia strains.</title>
        <authorList>
            <person name="Carlos-Shanley C."/>
            <person name="Guerra T."/>
            <person name="Hahn D."/>
        </authorList>
    </citation>
    <scope>NUCLEOTIDE SEQUENCE</scope>
    <source>
        <strain evidence="5">CN6</strain>
    </source>
</reference>
<dbReference type="InterPro" id="IPR009057">
    <property type="entry name" value="Homeodomain-like_sf"/>
</dbReference>
<gene>
    <name evidence="5" type="ORF">I7412_09040</name>
</gene>
<evidence type="ECO:0000259" key="4">
    <source>
        <dbReference type="PROSITE" id="PS50977"/>
    </source>
</evidence>
<keyword evidence="1 2" id="KW-0238">DNA-binding</keyword>
<feature type="domain" description="HTH tetR-type" evidence="4">
    <location>
        <begin position="34"/>
        <end position="94"/>
    </location>
</feature>
<comment type="caution">
    <text evidence="5">The sequence shown here is derived from an EMBL/GenBank/DDBJ whole genome shotgun (WGS) entry which is preliminary data.</text>
</comment>
<proteinExistence type="predicted"/>
<accession>A0A937RJ42</accession>